<keyword evidence="6 8" id="KW-1133">Transmembrane helix</keyword>
<dbReference type="InterPro" id="IPR022346">
    <property type="entry name" value="T2SS_GspH"/>
</dbReference>
<sequence length="148" mass="16296">MKNRGITYLELVVVVGILGILLAVAGFGSNVFSTIKDQRALDQDIRVIHKSLVEARNQTILDGRKRQVLVSGSCMYLQTVTPSGTTTEKIPYHENLRLVTNTYSSKKLIFYPEGTVSSGGSITFQNKSGTKKTIVVQIGSGRIYWKEG</sequence>
<evidence type="ECO:0000256" key="3">
    <source>
        <dbReference type="ARBA" id="ARBA00022481"/>
    </source>
</evidence>
<gene>
    <name evidence="10" type="ORF">J0B03_00730</name>
</gene>
<dbReference type="Proteomes" id="UP000663499">
    <property type="component" value="Chromosome"/>
</dbReference>
<feature type="transmembrane region" description="Helical" evidence="8">
    <location>
        <begin position="7"/>
        <end position="28"/>
    </location>
</feature>
<accession>A0A975AIL3</accession>
<keyword evidence="11" id="KW-1185">Reference proteome</keyword>
<dbReference type="GO" id="GO:0005886">
    <property type="term" value="C:plasma membrane"/>
    <property type="evidence" value="ECO:0007669"/>
    <property type="project" value="UniProtKB-SubCell"/>
</dbReference>
<proteinExistence type="predicted"/>
<dbReference type="SUPFAM" id="SSF54523">
    <property type="entry name" value="Pili subunits"/>
    <property type="match status" value="1"/>
</dbReference>
<keyword evidence="4" id="KW-0997">Cell inner membrane</keyword>
<evidence type="ECO:0000256" key="4">
    <source>
        <dbReference type="ARBA" id="ARBA00022519"/>
    </source>
</evidence>
<evidence type="ECO:0000313" key="10">
    <source>
        <dbReference type="EMBL" id="QSX08650.1"/>
    </source>
</evidence>
<dbReference type="GO" id="GO:0015627">
    <property type="term" value="C:type II protein secretion system complex"/>
    <property type="evidence" value="ECO:0007669"/>
    <property type="project" value="InterPro"/>
</dbReference>
<dbReference type="EMBL" id="CP071444">
    <property type="protein sequence ID" value="QSX08650.1"/>
    <property type="molecule type" value="Genomic_DNA"/>
</dbReference>
<evidence type="ECO:0000256" key="2">
    <source>
        <dbReference type="ARBA" id="ARBA00022475"/>
    </source>
</evidence>
<dbReference type="GO" id="GO:0015628">
    <property type="term" value="P:protein secretion by the type II secretion system"/>
    <property type="evidence" value="ECO:0007669"/>
    <property type="project" value="InterPro"/>
</dbReference>
<organism evidence="10 11">
    <name type="scientific">Alkalibacter rhizosphaerae</name>
    <dbReference type="NCBI Taxonomy" id="2815577"/>
    <lineage>
        <taxon>Bacteria</taxon>
        <taxon>Bacillati</taxon>
        <taxon>Bacillota</taxon>
        <taxon>Clostridia</taxon>
        <taxon>Eubacteriales</taxon>
        <taxon>Eubacteriaceae</taxon>
        <taxon>Alkalibacter</taxon>
    </lineage>
</organism>
<dbReference type="AlphaFoldDB" id="A0A975AIL3"/>
<evidence type="ECO:0000256" key="6">
    <source>
        <dbReference type="ARBA" id="ARBA00022989"/>
    </source>
</evidence>
<evidence type="ECO:0000256" key="5">
    <source>
        <dbReference type="ARBA" id="ARBA00022692"/>
    </source>
</evidence>
<keyword evidence="7 8" id="KW-0472">Membrane</keyword>
<protein>
    <submittedName>
        <fullName evidence="10">Type II secretion system protein</fullName>
    </submittedName>
</protein>
<dbReference type="Pfam" id="PF12019">
    <property type="entry name" value="GspH"/>
    <property type="match status" value="1"/>
</dbReference>
<evidence type="ECO:0000259" key="9">
    <source>
        <dbReference type="Pfam" id="PF12019"/>
    </source>
</evidence>
<name>A0A975AIL3_9FIRM</name>
<evidence type="ECO:0000256" key="7">
    <source>
        <dbReference type="ARBA" id="ARBA00023136"/>
    </source>
</evidence>
<keyword evidence="5 8" id="KW-0812">Transmembrane</keyword>
<comment type="subcellular location">
    <subcellularLocation>
        <location evidence="1">Cell inner membrane</location>
        <topology evidence="1">Single-pass membrane protein</topology>
    </subcellularLocation>
</comment>
<keyword evidence="2" id="KW-1003">Cell membrane</keyword>
<evidence type="ECO:0000256" key="8">
    <source>
        <dbReference type="SAM" id="Phobius"/>
    </source>
</evidence>
<dbReference type="InterPro" id="IPR045584">
    <property type="entry name" value="Pilin-like"/>
</dbReference>
<dbReference type="RefSeq" id="WP_207299991.1">
    <property type="nucleotide sequence ID" value="NZ_CP071444.1"/>
</dbReference>
<evidence type="ECO:0000256" key="1">
    <source>
        <dbReference type="ARBA" id="ARBA00004377"/>
    </source>
</evidence>
<evidence type="ECO:0000313" key="11">
    <source>
        <dbReference type="Proteomes" id="UP000663499"/>
    </source>
</evidence>
<reference evidence="10" key="1">
    <citation type="submission" date="2021-03" db="EMBL/GenBank/DDBJ databases">
        <title>Alkalibacter marinus sp. nov., isolated from tidal flat sediment.</title>
        <authorList>
            <person name="Namirimu T."/>
            <person name="Yang J.-A."/>
            <person name="Yang S.-H."/>
            <person name="Kim Y.-J."/>
            <person name="Kwon K.K."/>
        </authorList>
    </citation>
    <scope>NUCLEOTIDE SEQUENCE</scope>
    <source>
        <strain evidence="10">ES005</strain>
    </source>
</reference>
<keyword evidence="3" id="KW-0488">Methylation</keyword>
<feature type="domain" description="General secretion pathway GspH" evidence="9">
    <location>
        <begin position="48"/>
        <end position="137"/>
    </location>
</feature>
<dbReference type="KEGG" id="alka:J0B03_00730"/>